<feature type="compositionally biased region" description="Polar residues" evidence="1">
    <location>
        <begin position="1"/>
        <end position="13"/>
    </location>
</feature>
<evidence type="ECO:0000313" key="2">
    <source>
        <dbReference type="EMBL" id="CAD2221211.1"/>
    </source>
</evidence>
<feature type="compositionally biased region" description="Polar residues" evidence="1">
    <location>
        <begin position="22"/>
        <end position="36"/>
    </location>
</feature>
<keyword evidence="3" id="KW-1185">Reference proteome</keyword>
<feature type="compositionally biased region" description="Polar residues" evidence="1">
    <location>
        <begin position="479"/>
        <end position="497"/>
    </location>
</feature>
<feature type="region of interest" description="Disordered" evidence="1">
    <location>
        <begin position="425"/>
        <end position="459"/>
    </location>
</feature>
<dbReference type="Proteomes" id="UP000515908">
    <property type="component" value="Chromosome 20"/>
</dbReference>
<evidence type="ECO:0000256" key="1">
    <source>
        <dbReference type="SAM" id="MobiDB-lite"/>
    </source>
</evidence>
<feature type="region of interest" description="Disordered" evidence="1">
    <location>
        <begin position="475"/>
        <end position="691"/>
    </location>
</feature>
<feature type="region of interest" description="Disordered" evidence="1">
    <location>
        <begin position="187"/>
        <end position="211"/>
    </location>
</feature>
<feature type="region of interest" description="Disordered" evidence="1">
    <location>
        <begin position="135"/>
        <end position="156"/>
    </location>
</feature>
<dbReference type="AlphaFoldDB" id="A0A7G2CQG2"/>
<feature type="region of interest" description="Disordered" evidence="1">
    <location>
        <begin position="1"/>
        <end position="121"/>
    </location>
</feature>
<organism evidence="2 3">
    <name type="scientific">Angomonas deanei</name>
    <dbReference type="NCBI Taxonomy" id="59799"/>
    <lineage>
        <taxon>Eukaryota</taxon>
        <taxon>Discoba</taxon>
        <taxon>Euglenozoa</taxon>
        <taxon>Kinetoplastea</taxon>
        <taxon>Metakinetoplastina</taxon>
        <taxon>Trypanosomatida</taxon>
        <taxon>Trypanosomatidae</taxon>
        <taxon>Strigomonadinae</taxon>
        <taxon>Angomonas</taxon>
    </lineage>
</organism>
<dbReference type="EMBL" id="LR877164">
    <property type="protein sequence ID" value="CAD2221211.1"/>
    <property type="molecule type" value="Genomic_DNA"/>
</dbReference>
<feature type="compositionally biased region" description="Polar residues" evidence="1">
    <location>
        <begin position="190"/>
        <end position="199"/>
    </location>
</feature>
<dbReference type="VEuPathDB" id="TriTrypDB:ADEAN_000874200"/>
<feature type="region of interest" description="Disordered" evidence="1">
    <location>
        <begin position="267"/>
        <end position="287"/>
    </location>
</feature>
<reference evidence="2 3" key="1">
    <citation type="submission" date="2020-08" db="EMBL/GenBank/DDBJ databases">
        <authorList>
            <person name="Newling K."/>
            <person name="Davey J."/>
            <person name="Forrester S."/>
        </authorList>
    </citation>
    <scope>NUCLEOTIDE SEQUENCE [LARGE SCALE GENOMIC DNA]</scope>
    <source>
        <strain evidence="3">Crithidia deanei Carvalho (ATCC PRA-265)</strain>
    </source>
</reference>
<feature type="compositionally biased region" description="Low complexity" evidence="1">
    <location>
        <begin position="109"/>
        <end position="119"/>
    </location>
</feature>
<sequence length="739" mass="80947">MDMSKQVSKNGSFGSKRLSASFGATNVINTSFPSNTNREEGGSTNDESEVSTDSKLVGKATAHLLGSLSRRTSRVHTPYQSPSPVPKDGTASHLYSKIPPPPISAALTSKSSNGESLSGSGTGISLRAVLVDFPSSRRPSLPPSSTSSSPVSPRQVDTKATQLLRVNISSFLLRFFRSWAGGTRRRDELTSSPLWSDTAASPDLSCPSSADRHAPLGAVRLKKLPNWHLLDHGREEEGDESVSQERERTVEKKDVCAHYCRARGNSNADPKIFSSDESSSHSRREGTTHLEVRHLDVAQVDPDGRRAGTSPTNHITVQDTTPRSGNRLFSNLSTPRSRFVYSPSTSVSFDELGNQSQRSISQMRTASFRKYHVFESLDGVVAMEEEHRQRVVGKEGRRRQRLEAKGTNDLDELFRRALHVRVSSGLHPSFRSSQCPTEQEDTPSDSDSLHGHREEEDEEMAHYGRYARHLDLSFDRRNSSGNSKVEPSPVAQASNHLLRQVRRLPNSQREEGTNTDSGLTTGDGREKSRRGSRSSDDLRGNVSGSFRGLALNTENDHSADFNDSGKPLNEVEGEQPRLSPLSVSGTSFWPSGEKSTANTVSKEDAPGQTFDNNSGSRDPAADSLEEMEKVLSESGISLNDNAPDPFNSTKRPKEGELLTEEECALLGDGGGGESSNRRTGSSARRQISRSSSDSIGVPRALYLLHVRRPEREARLLVEKEYEEGLAALLGQHTAFMNRK</sequence>
<feature type="compositionally biased region" description="Basic and acidic residues" evidence="1">
    <location>
        <begin position="278"/>
        <end position="287"/>
    </location>
</feature>
<evidence type="ECO:0000313" key="3">
    <source>
        <dbReference type="Proteomes" id="UP000515908"/>
    </source>
</evidence>
<feature type="compositionally biased region" description="Polar residues" evidence="1">
    <location>
        <begin position="309"/>
        <end position="326"/>
    </location>
</feature>
<protein>
    <submittedName>
        <fullName evidence="2">Uncharacterized protein</fullName>
    </submittedName>
</protein>
<accession>A0A7G2CQG2</accession>
<feature type="compositionally biased region" description="Low complexity" evidence="1">
    <location>
        <begin position="135"/>
        <end position="154"/>
    </location>
</feature>
<name>A0A7G2CQG2_9TRYP</name>
<proteinExistence type="predicted"/>
<feature type="region of interest" description="Disordered" evidence="1">
    <location>
        <begin position="301"/>
        <end position="326"/>
    </location>
</feature>
<gene>
    <name evidence="2" type="ORF">ADEAN_000874200</name>
</gene>
<feature type="compositionally biased region" description="Low complexity" evidence="1">
    <location>
        <begin position="681"/>
        <end position="691"/>
    </location>
</feature>
<feature type="compositionally biased region" description="Polar residues" evidence="1">
    <location>
        <begin position="581"/>
        <end position="600"/>
    </location>
</feature>